<feature type="domain" description="DUF7013" evidence="1">
    <location>
        <begin position="122"/>
        <end position="279"/>
    </location>
</feature>
<dbReference type="InterPro" id="IPR054279">
    <property type="entry name" value="DUF7013"/>
</dbReference>
<dbReference type="OrthoDB" id="2180620at2"/>
<dbReference type="AlphaFoldDB" id="A2RJJ1"/>
<dbReference type="RefSeq" id="WP_011834813.1">
    <property type="nucleotide sequence ID" value="NC_009004.1"/>
</dbReference>
<reference evidence="2 3" key="1">
    <citation type="journal article" date="2007" name="J. Bacteriol.">
        <title>The complete genome sequence of the lactic acid bacterial paradigm Lactococcus lactis subsp. cremoris MG1363.</title>
        <authorList>
            <person name="Wegmann U."/>
            <person name="O'Connell-Motherway M."/>
            <person name="Zomer A."/>
            <person name="Buist G."/>
            <person name="Shearman C."/>
            <person name="Canchaya C."/>
            <person name="Ventura M."/>
            <person name="Goesmann A."/>
            <person name="Gasson M.J."/>
            <person name="Kuipers O.P."/>
            <person name="van Sinderen D."/>
            <person name="Kok J."/>
        </authorList>
    </citation>
    <scope>NUCLEOTIDE SEQUENCE [LARGE SCALE GENOMIC DNA]</scope>
    <source>
        <strain evidence="2 3">MG1363</strain>
    </source>
</reference>
<name>A2RJJ1_LACLM</name>
<gene>
    <name evidence="2" type="primary">ps353</name>
    <name evidence="2" type="ordered locus">llmg_0848</name>
</gene>
<dbReference type="EMBL" id="AM406671">
    <property type="protein sequence ID" value="CAL97443.1"/>
    <property type="molecule type" value="Genomic_DNA"/>
</dbReference>
<evidence type="ECO:0000313" key="2">
    <source>
        <dbReference type="EMBL" id="CAL97443.1"/>
    </source>
</evidence>
<dbReference type="STRING" id="416870.llmg_0848"/>
<dbReference type="Proteomes" id="UP000000364">
    <property type="component" value="Chromosome"/>
</dbReference>
<dbReference type="Gene3D" id="6.10.140.2190">
    <property type="match status" value="1"/>
</dbReference>
<dbReference type="HOGENOM" id="CLU_548348_0_0_9"/>
<evidence type="ECO:0000259" key="1">
    <source>
        <dbReference type="Pfam" id="PF22793"/>
    </source>
</evidence>
<protein>
    <recommendedName>
        <fullName evidence="1">DUF7013 domain-containing protein</fullName>
    </recommendedName>
</protein>
<dbReference type="SUPFAM" id="SSF69349">
    <property type="entry name" value="Phage fibre proteins"/>
    <property type="match status" value="1"/>
</dbReference>
<organism evidence="2 3">
    <name type="scientific">Lactococcus lactis subsp. cremoris (strain MG1363)</name>
    <dbReference type="NCBI Taxonomy" id="416870"/>
    <lineage>
        <taxon>Bacteria</taxon>
        <taxon>Bacillati</taxon>
        <taxon>Bacillota</taxon>
        <taxon>Bacilli</taxon>
        <taxon>Lactobacillales</taxon>
        <taxon>Streptococcaceae</taxon>
        <taxon>Lactococcus</taxon>
        <taxon>Lactococcus cremoris subsp. cremoris</taxon>
    </lineage>
</organism>
<dbReference type="KEGG" id="llm:llmg_0848"/>
<dbReference type="eggNOG" id="COG5301">
    <property type="taxonomic scope" value="Bacteria"/>
</dbReference>
<accession>A2RJJ1</accession>
<proteinExistence type="predicted"/>
<sequence length="497" mass="53785">MSYEKQTWNKYDDLKTEEENIENGAVVTDNRMNHMETGIGDNDANLASHLVDKNNPHKVTATQVGLGNVQNFGLATEDEAKQGISNAKYMTPSLTQAVLSANINSIAYANSADGTDGFTTVYPNLNLLKNTRTLSSTSTTTVWDTLFSSSQIYDSAIKSKSGVSAMNFSFDIHVPLNAIVGSAISIQLKGQSSQAYGNIGTDDYNTIVGSCWYPIKQSDLGKIIRVSSPVELGAKYQSFDSALADTDSITIRQSSNISGFVYSAIKLETGSTATPWMPSASEATINDYPKYVGFSNTVKTNKSASDYTWFPVKDSELTNKVESHINNKANPHAVTASQVGAYSKTEADVKFATGQSLIDLSTTVKGKADDSAVVHKTGDETIGGKKTFTEEIKQKNDVDWTYIPDSSNRAEYMRRGDTVTIRWDFTSTGNYDISLGSLPTDFAPRKRIFKSIPEASATSALHVLQINAFSGGSPGAIILFKATTNAVFLGQESFVVI</sequence>
<dbReference type="Pfam" id="PF22793">
    <property type="entry name" value="DUF7013"/>
    <property type="match status" value="1"/>
</dbReference>
<evidence type="ECO:0000313" key="3">
    <source>
        <dbReference type="Proteomes" id="UP000000364"/>
    </source>
</evidence>